<dbReference type="AlphaFoldDB" id="W6A9J1"/>
<dbReference type="Proteomes" id="UP000019265">
    <property type="component" value="Chromosome"/>
</dbReference>
<evidence type="ECO:0000313" key="2">
    <source>
        <dbReference type="EMBL" id="AHI53651.1"/>
    </source>
</evidence>
<evidence type="ECO:0000256" key="1">
    <source>
        <dbReference type="SAM" id="Phobius"/>
    </source>
</evidence>
<proteinExistence type="predicted"/>
<feature type="transmembrane region" description="Helical" evidence="1">
    <location>
        <begin position="139"/>
        <end position="159"/>
    </location>
</feature>
<feature type="transmembrane region" description="Helical" evidence="1">
    <location>
        <begin position="6"/>
        <end position="29"/>
    </location>
</feature>
<dbReference type="HOGENOM" id="CLU_1061332_0_0_14"/>
<keyword evidence="1" id="KW-1133">Transmembrane helix</keyword>
<gene>
    <name evidence="2" type="ORF">SSABA_v1c02390</name>
</gene>
<dbReference type="STRING" id="1276257.SSABA_v1c02390"/>
<name>W6A9J1_9MOLU</name>
<accession>W6A9J1</accession>
<keyword evidence="3" id="KW-1185">Reference proteome</keyword>
<feature type="transmembrane region" description="Helical" evidence="1">
    <location>
        <begin position="179"/>
        <end position="198"/>
    </location>
</feature>
<keyword evidence="1" id="KW-0472">Membrane</keyword>
<dbReference type="KEGG" id="ssab:SSABA_v1c02390"/>
<dbReference type="PATRIC" id="fig|1276257.3.peg.245"/>
<sequence>MSSVYHVNLVLIITVISTLVALFSIRFYFSNYYNNLKVPIIKSADINIASSKINQIIKEFLFYNKCSELQVIYENQANYIKTFSGLDRKKKIIYLPKIQFNSVGYELDYILGRIWVACRLYKNNNNIKYYRSITTTFPLFFKIIYYSSVVATISFFIFWQLAPISIKENDFLIFLQNYPVLPSTSLAAFLGIIILFLISQKSKSNLEDFYEMEMTEFIKDNLIGYKEDYLAARVYSRSIPYLLTPIFRTWKQVENQKFLGPFNII</sequence>
<organism evidence="2 3">
    <name type="scientific">Spiroplasma sabaudiense Ar-1343</name>
    <dbReference type="NCBI Taxonomy" id="1276257"/>
    <lineage>
        <taxon>Bacteria</taxon>
        <taxon>Bacillati</taxon>
        <taxon>Mycoplasmatota</taxon>
        <taxon>Mollicutes</taxon>
        <taxon>Entomoplasmatales</taxon>
        <taxon>Spiroplasmataceae</taxon>
        <taxon>Spiroplasma</taxon>
    </lineage>
</organism>
<keyword evidence="1 2" id="KW-0812">Transmembrane</keyword>
<evidence type="ECO:0000313" key="3">
    <source>
        <dbReference type="Proteomes" id="UP000019265"/>
    </source>
</evidence>
<reference evidence="2 3" key="1">
    <citation type="journal article" date="2014" name="Genome Biol. Evol.">
        <title>Molecular evolution of the substrate utilization strategies and putative virulence factors in mosquito-associated Spiroplasma species.</title>
        <authorList>
            <person name="Chang T.H."/>
            <person name="Lo W.S."/>
            <person name="Ku C."/>
            <person name="Chen L.L."/>
            <person name="Kuo C.H."/>
        </authorList>
    </citation>
    <scope>NUCLEOTIDE SEQUENCE [LARGE SCALE GENOMIC DNA]</scope>
    <source>
        <strain evidence="2">Ar-1343</strain>
    </source>
</reference>
<dbReference type="RefSeq" id="WP_025250787.1">
    <property type="nucleotide sequence ID" value="NZ_CP006934.1"/>
</dbReference>
<dbReference type="EMBL" id="CP006934">
    <property type="protein sequence ID" value="AHI53651.1"/>
    <property type="molecule type" value="Genomic_DNA"/>
</dbReference>
<protein>
    <submittedName>
        <fullName evidence="2">Transmembrane protein</fullName>
    </submittedName>
</protein>
<dbReference type="OrthoDB" id="391715at2"/>